<feature type="region of interest" description="Disordered" evidence="3">
    <location>
        <begin position="1"/>
        <end position="30"/>
    </location>
</feature>
<dbReference type="Proteomes" id="UP000290900">
    <property type="component" value="Unassembled WGS sequence"/>
</dbReference>
<dbReference type="Gene3D" id="3.30.70.330">
    <property type="match status" value="1"/>
</dbReference>
<feature type="region of interest" description="Disordered" evidence="3">
    <location>
        <begin position="176"/>
        <end position="195"/>
    </location>
</feature>
<dbReference type="OrthoDB" id="1749473at2759"/>
<evidence type="ECO:0000313" key="5">
    <source>
        <dbReference type="EMBL" id="VEU22964.1"/>
    </source>
</evidence>
<reference evidence="5 6" key="1">
    <citation type="submission" date="2018-12" db="EMBL/GenBank/DDBJ databases">
        <authorList>
            <person name="Tiukova I."/>
            <person name="Dainat J."/>
        </authorList>
    </citation>
    <scope>NUCLEOTIDE SEQUENCE [LARGE SCALE GENOMIC DNA]</scope>
</reference>
<evidence type="ECO:0000313" key="6">
    <source>
        <dbReference type="Proteomes" id="UP000290900"/>
    </source>
</evidence>
<protein>
    <submittedName>
        <fullName evidence="5">DEKNAAC104133</fullName>
    </submittedName>
</protein>
<name>A0A448YPV6_BRENA</name>
<keyword evidence="6" id="KW-1185">Reference proteome</keyword>
<accession>A0A448YPV6</accession>
<proteinExistence type="predicted"/>
<feature type="compositionally biased region" description="Basic and acidic residues" evidence="3">
    <location>
        <begin position="12"/>
        <end position="22"/>
    </location>
</feature>
<dbReference type="SUPFAM" id="SSF54928">
    <property type="entry name" value="RNA-binding domain, RBD"/>
    <property type="match status" value="1"/>
</dbReference>
<evidence type="ECO:0000256" key="1">
    <source>
        <dbReference type="ARBA" id="ARBA00022884"/>
    </source>
</evidence>
<dbReference type="STRING" id="13370.A0A448YPV6"/>
<gene>
    <name evidence="5" type="ORF">BRENAR_LOCUS3695</name>
</gene>
<dbReference type="PROSITE" id="PS50102">
    <property type="entry name" value="RRM"/>
    <property type="match status" value="1"/>
</dbReference>
<dbReference type="InterPro" id="IPR050825">
    <property type="entry name" value="RBM42_RBP45_47-like"/>
</dbReference>
<evidence type="ECO:0000259" key="4">
    <source>
        <dbReference type="PROSITE" id="PS50102"/>
    </source>
</evidence>
<dbReference type="EMBL" id="CAACVR010000034">
    <property type="protein sequence ID" value="VEU22964.1"/>
    <property type="molecule type" value="Genomic_DNA"/>
</dbReference>
<dbReference type="AlphaFoldDB" id="A0A448YPV6"/>
<sequence>MGYKGNIKPKRINTEKSSDRRLASGYRPNTFMRSNQDLSIKDPRLLEKSVKILNDIHKQREESRSSDNSAVERIDPKTGKKWYDSSLVDWNPSHFRLFVGNLGPDVTEELLFRTFIKYPSLSKVKIPKETKKDKSENKGYGFVSFADADDYLHCFKEMNGKYVGSKPIALAKAKTEIGRVVKSQRRSGRKDQRRR</sequence>
<keyword evidence="1 2" id="KW-0694">RNA-binding</keyword>
<evidence type="ECO:0000256" key="3">
    <source>
        <dbReference type="SAM" id="MobiDB-lite"/>
    </source>
</evidence>
<feature type="compositionally biased region" description="Basic residues" evidence="3">
    <location>
        <begin position="182"/>
        <end position="195"/>
    </location>
</feature>
<dbReference type="SMART" id="SM00360">
    <property type="entry name" value="RRM"/>
    <property type="match status" value="1"/>
</dbReference>
<dbReference type="InParanoid" id="A0A448YPV6"/>
<dbReference type="PANTHER" id="PTHR47640:SF11">
    <property type="entry name" value="RNA-BINDING PROTEIN 42"/>
    <property type="match status" value="1"/>
</dbReference>
<organism evidence="5 6">
    <name type="scientific">Brettanomyces naardenensis</name>
    <name type="common">Yeast</name>
    <dbReference type="NCBI Taxonomy" id="13370"/>
    <lineage>
        <taxon>Eukaryota</taxon>
        <taxon>Fungi</taxon>
        <taxon>Dikarya</taxon>
        <taxon>Ascomycota</taxon>
        <taxon>Saccharomycotina</taxon>
        <taxon>Pichiomycetes</taxon>
        <taxon>Pichiales</taxon>
        <taxon>Pichiaceae</taxon>
        <taxon>Brettanomyces</taxon>
    </lineage>
</organism>
<dbReference type="GO" id="GO:0003729">
    <property type="term" value="F:mRNA binding"/>
    <property type="evidence" value="ECO:0007669"/>
    <property type="project" value="InterPro"/>
</dbReference>
<evidence type="ECO:0000256" key="2">
    <source>
        <dbReference type="PROSITE-ProRule" id="PRU00176"/>
    </source>
</evidence>
<dbReference type="PANTHER" id="PTHR47640">
    <property type="entry name" value="TRNA SELENOCYSTEINE 1-ASSOCIATED PROTEIN 1-RELATED-RELATED"/>
    <property type="match status" value="1"/>
</dbReference>
<dbReference type="InterPro" id="IPR012677">
    <property type="entry name" value="Nucleotide-bd_a/b_plait_sf"/>
</dbReference>
<dbReference type="InterPro" id="IPR035979">
    <property type="entry name" value="RBD_domain_sf"/>
</dbReference>
<dbReference type="Pfam" id="PF00076">
    <property type="entry name" value="RRM_1"/>
    <property type="match status" value="1"/>
</dbReference>
<dbReference type="InterPro" id="IPR000504">
    <property type="entry name" value="RRM_dom"/>
</dbReference>
<feature type="domain" description="RRM" evidence="4">
    <location>
        <begin position="95"/>
        <end position="175"/>
    </location>
</feature>